<organism evidence="2 3">
    <name type="scientific">Danio rerio</name>
    <name type="common">Zebrafish</name>
    <name type="synonym">Brachydanio rerio</name>
    <dbReference type="NCBI Taxonomy" id="7955"/>
    <lineage>
        <taxon>Eukaryota</taxon>
        <taxon>Metazoa</taxon>
        <taxon>Chordata</taxon>
        <taxon>Craniata</taxon>
        <taxon>Vertebrata</taxon>
        <taxon>Euteleostomi</taxon>
        <taxon>Actinopterygii</taxon>
        <taxon>Neopterygii</taxon>
        <taxon>Teleostei</taxon>
        <taxon>Ostariophysi</taxon>
        <taxon>Cypriniformes</taxon>
        <taxon>Danionidae</taxon>
        <taxon>Danioninae</taxon>
        <taxon>Danio</taxon>
    </lineage>
</organism>
<feature type="domain" description="ISXO2-like transposase" evidence="1">
    <location>
        <begin position="143"/>
        <end position="297"/>
    </location>
</feature>
<evidence type="ECO:0000259" key="1">
    <source>
        <dbReference type="SMART" id="SM01126"/>
    </source>
</evidence>
<dbReference type="PANTHER" id="PTHR47163">
    <property type="entry name" value="DDE_TNP_IS1595 DOMAIN-CONTAINING PROTEIN"/>
    <property type="match status" value="1"/>
</dbReference>
<dbReference type="ZFIN" id="ZDB-GENE-041210-340">
    <property type="gene designation" value="si:dkey-6f10.4"/>
</dbReference>
<reference evidence="2" key="1">
    <citation type="journal article" date="2013" name="Nature">
        <title>The zebrafish reference genome sequence and its relationship to the human genome.</title>
        <authorList>
            <consortium name="Genome Reference Consortium Zebrafish"/>
            <person name="Howe K."/>
            <person name="Clark M.D."/>
            <person name="Torroja C.F."/>
            <person name="Torrance J."/>
            <person name="Berthelot C."/>
            <person name="Muffato M."/>
            <person name="Collins J.E."/>
            <person name="Humphray S."/>
            <person name="McLaren K."/>
            <person name="Matthews L."/>
            <person name="McLaren S."/>
            <person name="Sealy I."/>
            <person name="Caccamo M."/>
            <person name="Churcher C."/>
            <person name="Scott C."/>
            <person name="Barrett J.C."/>
            <person name="Koch R."/>
            <person name="Rauch G.J."/>
            <person name="White S."/>
            <person name="Chow W."/>
            <person name="Kilian B."/>
            <person name="Quintais L.T."/>
            <person name="Guerra-Assuncao J.A."/>
            <person name="Zhou Y."/>
            <person name="Gu Y."/>
            <person name="Yen J."/>
            <person name="Vogel J.H."/>
            <person name="Eyre T."/>
            <person name="Redmond S."/>
            <person name="Banerjee R."/>
            <person name="Chi J."/>
            <person name="Fu B."/>
            <person name="Langley E."/>
            <person name="Maguire S.F."/>
            <person name="Laird G.K."/>
            <person name="Lloyd D."/>
            <person name="Kenyon E."/>
            <person name="Donaldson S."/>
            <person name="Sehra H."/>
            <person name="Almeida-King J."/>
            <person name="Loveland J."/>
            <person name="Trevanion S."/>
            <person name="Jones M."/>
            <person name="Quail M."/>
            <person name="Willey D."/>
            <person name="Hunt A."/>
            <person name="Burton J."/>
            <person name="Sims S."/>
            <person name="McLay K."/>
            <person name="Plumb B."/>
            <person name="Davis J."/>
            <person name="Clee C."/>
            <person name="Oliver K."/>
            <person name="Clark R."/>
            <person name="Riddle C."/>
            <person name="Elliot D."/>
            <person name="Eliott D."/>
            <person name="Threadgold G."/>
            <person name="Harden G."/>
            <person name="Ware D."/>
            <person name="Begum S."/>
            <person name="Mortimore B."/>
            <person name="Mortimer B."/>
            <person name="Kerry G."/>
            <person name="Heath P."/>
            <person name="Phillimore B."/>
            <person name="Tracey A."/>
            <person name="Corby N."/>
            <person name="Dunn M."/>
            <person name="Johnson C."/>
            <person name="Wood J."/>
            <person name="Clark S."/>
            <person name="Pelan S."/>
            <person name="Griffiths G."/>
            <person name="Smith M."/>
            <person name="Glithero R."/>
            <person name="Howden P."/>
            <person name="Barker N."/>
            <person name="Lloyd C."/>
            <person name="Stevens C."/>
            <person name="Harley J."/>
            <person name="Holt K."/>
            <person name="Panagiotidis G."/>
            <person name="Lovell J."/>
            <person name="Beasley H."/>
            <person name="Henderson C."/>
            <person name="Gordon D."/>
            <person name="Auger K."/>
            <person name="Wright D."/>
            <person name="Collins J."/>
            <person name="Raisen C."/>
            <person name="Dyer L."/>
            <person name="Leung K."/>
            <person name="Robertson L."/>
            <person name="Ambridge K."/>
            <person name="Leongamornlert D."/>
            <person name="McGuire S."/>
            <person name="Gilderthorp R."/>
            <person name="Griffiths C."/>
            <person name="Manthravadi D."/>
            <person name="Nichol S."/>
            <person name="Barker G."/>
            <person name="Whitehead S."/>
            <person name="Kay M."/>
            <person name="Brown J."/>
            <person name="Murnane C."/>
            <person name="Gray E."/>
            <person name="Humphries M."/>
            <person name="Sycamore N."/>
            <person name="Barker D."/>
            <person name="Saunders D."/>
            <person name="Wallis J."/>
            <person name="Babbage A."/>
            <person name="Hammond S."/>
            <person name="Mashreghi-Mohammadi M."/>
            <person name="Barr L."/>
            <person name="Martin S."/>
            <person name="Wray P."/>
            <person name="Ellington A."/>
            <person name="Matthews N."/>
            <person name="Ellwood M."/>
            <person name="Woodmansey R."/>
            <person name="Clark G."/>
            <person name="Cooper J."/>
            <person name="Cooper J."/>
            <person name="Tromans A."/>
            <person name="Grafham D."/>
            <person name="Skuce C."/>
            <person name="Pandian R."/>
            <person name="Andrews R."/>
            <person name="Harrison E."/>
            <person name="Kimberley A."/>
            <person name="Garnett J."/>
            <person name="Fosker N."/>
            <person name="Hall R."/>
            <person name="Garner P."/>
            <person name="Kelly D."/>
            <person name="Bird C."/>
            <person name="Palmer S."/>
            <person name="Gehring I."/>
            <person name="Berger A."/>
            <person name="Dooley C.M."/>
            <person name="Ersan-Urun Z."/>
            <person name="Eser C."/>
            <person name="Geiger H."/>
            <person name="Geisler M."/>
            <person name="Karotki L."/>
            <person name="Kirn A."/>
            <person name="Konantz J."/>
            <person name="Konantz M."/>
            <person name="Oberlander M."/>
            <person name="Rudolph-Geiger S."/>
            <person name="Teucke M."/>
            <person name="Lanz C."/>
            <person name="Raddatz G."/>
            <person name="Osoegawa K."/>
            <person name="Zhu B."/>
            <person name="Rapp A."/>
            <person name="Widaa S."/>
            <person name="Langford C."/>
            <person name="Yang F."/>
            <person name="Schuster S.C."/>
            <person name="Carter N.P."/>
            <person name="Harrow J."/>
            <person name="Ning Z."/>
            <person name="Herrero J."/>
            <person name="Searle S.M."/>
            <person name="Enright A."/>
            <person name="Geisler R."/>
            <person name="Plasterk R.H."/>
            <person name="Lee C."/>
            <person name="Westerfield M."/>
            <person name="de Jong P.J."/>
            <person name="Zon L.I."/>
            <person name="Postlethwait J.H."/>
            <person name="Nusslein-Volhard C."/>
            <person name="Hubbard T.J."/>
            <person name="Roest Crollius H."/>
            <person name="Rogers J."/>
            <person name="Stemple D.L."/>
        </authorList>
    </citation>
    <scope>NUCLEOTIDE SEQUENCE [LARGE SCALE GENOMIC DNA]</scope>
</reference>
<keyword evidence="2" id="KW-1185">Reference proteome</keyword>
<dbReference type="InterPro" id="IPR024445">
    <property type="entry name" value="Tnp_ISXO2-like"/>
</dbReference>
<evidence type="ECO:0000313" key="6">
    <source>
        <dbReference type="ZFIN" id="ZDB-GENE-090311-21"/>
    </source>
</evidence>
<dbReference type="AGR" id="ZFIN:ZDB-GENE-090311-21"/>
<evidence type="ECO:0000313" key="4">
    <source>
        <dbReference type="RefSeq" id="XP_005160831.1"/>
    </source>
</evidence>
<dbReference type="Proteomes" id="UP000000437">
    <property type="component" value="Chromosome 1"/>
</dbReference>
<dbReference type="PANTHER" id="PTHR47163:SF2">
    <property type="entry name" value="SI:DKEY-17M8.2"/>
    <property type="match status" value="1"/>
</dbReference>
<sequence>MLTGKLNKIIRLCSGGKHRKLVIKWLQRKGLLCKAPHCRQCGKKMSIKAHSGRDGYIWTCRRNKHRRITLSIRKGSLFHNSRIPLVKWMEYIYRFSQGLHLRQIDLMDDGVAKTSTTLSRMNKLLRKVCIKALSNLKRRTGLRVGGKSRQKFVAIDESKFAHKRKFNRGRFCTTWQRRKGWVFGMMEVKGDRRLPVLKMVKDRSRTTLVPIITRHIRRGSTVYSDNWRAYLNALQPLRYRHLTVNHSENFVDPQTGCHTQHIERAWLAIKAQVSRLRGNKTTKLLREHLKFIQWHYWLGRRNSKGALAQLIHDIRKAYRVD</sequence>
<evidence type="ECO:0000313" key="2">
    <source>
        <dbReference type="Proteomes" id="UP000000437"/>
    </source>
</evidence>
<accession>A0A8M1RER7</accession>
<dbReference type="AGR" id="ZFIN:ZDB-GENE-041210-340"/>
<name>A0A8M1RER7_DANRE</name>
<evidence type="ECO:0000313" key="3">
    <source>
        <dbReference type="RefSeq" id="XP_003197732.1"/>
    </source>
</evidence>
<dbReference type="OrthoDB" id="8597234at2759"/>
<reference evidence="3 4" key="2">
    <citation type="submission" date="2025-04" db="UniProtKB">
        <authorList>
            <consortium name="RefSeq"/>
        </authorList>
    </citation>
    <scope>IDENTIFICATION</scope>
    <source>
        <strain evidence="3 4">Tuebingen</strain>
    </source>
</reference>
<dbReference type="Pfam" id="PF12762">
    <property type="entry name" value="DDE_Tnp_IS1595"/>
    <property type="match status" value="1"/>
</dbReference>
<dbReference type="NCBIfam" id="NF033547">
    <property type="entry name" value="transpos_IS1595"/>
    <property type="match status" value="1"/>
</dbReference>
<dbReference type="SMART" id="SM01126">
    <property type="entry name" value="DDE_Tnp_IS1595"/>
    <property type="match status" value="1"/>
</dbReference>
<proteinExistence type="predicted"/>
<dbReference type="ZFIN" id="ZDB-GENE-090311-21">
    <property type="gene designation" value="si:dkeyp-13d11.2"/>
</dbReference>
<dbReference type="GeneID" id="567658"/>
<dbReference type="RefSeq" id="XP_005160831.1">
    <property type="nucleotide sequence ID" value="XM_005160774.5"/>
</dbReference>
<gene>
    <name evidence="3 6" type="primary">si:dkeyp-13d11.2</name>
    <name evidence="4 5" type="synonym">si:dkey-6f10.4</name>
</gene>
<dbReference type="KEGG" id="dre:567658"/>
<dbReference type="InterPro" id="IPR053164">
    <property type="entry name" value="IS1016-like_transposase"/>
</dbReference>
<protein>
    <submittedName>
        <fullName evidence="4">Uncharacterized protein si:dkey-6f10.4</fullName>
    </submittedName>
    <submittedName>
        <fullName evidence="3">Uncharacterized protein si:dkeyp-13d11.2</fullName>
    </submittedName>
</protein>
<dbReference type="AlphaFoldDB" id="A0A8M1RER7"/>
<evidence type="ECO:0000313" key="5">
    <source>
        <dbReference type="ZFIN" id="ZDB-GENE-041210-340"/>
    </source>
</evidence>
<dbReference type="RefSeq" id="XP_003197732.1">
    <property type="nucleotide sequence ID" value="XM_003197684.6"/>
</dbReference>